<dbReference type="PROSITE" id="PS50848">
    <property type="entry name" value="START"/>
    <property type="match status" value="1"/>
</dbReference>
<evidence type="ECO:0000313" key="3">
    <source>
        <dbReference type="Proteomes" id="UP001345963"/>
    </source>
</evidence>
<dbReference type="PANTHER" id="PTHR19308">
    <property type="entry name" value="PHOSPHATIDYLCHOLINE TRANSFER PROTEIN"/>
    <property type="match status" value="1"/>
</dbReference>
<keyword evidence="3" id="KW-1185">Reference proteome</keyword>
<dbReference type="PANTHER" id="PTHR19308:SF14">
    <property type="entry name" value="START DOMAIN-CONTAINING PROTEIN"/>
    <property type="match status" value="1"/>
</dbReference>
<dbReference type="InterPro" id="IPR023393">
    <property type="entry name" value="START-like_dom_sf"/>
</dbReference>
<sequence length="278" mass="31921">MSCFFYSVTKRVGLTAARVKVFKLVTFMVFDLCLRNVIAFLNVYRKYIISCKQTQVPLSVPWDPSNQMYLSYNNVSALKLMDTKNNWVLTSEKNKVRLYTLEENHMLYVKVEMHVSVPAEQVFHLLSDLRRRKEWDRHYQECEVINQADEDDTLYRVVTPSVSKGGRGKDFILLASRRKPCDSRDPYLIALRSVTLPNHPPTEDFSRGEVLCAGFTIWEESSTVTKFTYYNQATPGVLPYISTDVAGLSSSFYSTFSACSQFLEANRDSLDALQPSSF</sequence>
<dbReference type="SUPFAM" id="SSF55961">
    <property type="entry name" value="Bet v1-like"/>
    <property type="match status" value="1"/>
</dbReference>
<accession>A0ABU7AQM4</accession>
<dbReference type="EMBL" id="JAHUTI010024776">
    <property type="protein sequence ID" value="MED6240547.1"/>
    <property type="molecule type" value="Genomic_DNA"/>
</dbReference>
<dbReference type="SMART" id="SM00234">
    <property type="entry name" value="START"/>
    <property type="match status" value="1"/>
</dbReference>
<dbReference type="InterPro" id="IPR002913">
    <property type="entry name" value="START_lipid-bd_dom"/>
</dbReference>
<gene>
    <name evidence="2" type="ORF">ATANTOWER_023099</name>
</gene>
<evidence type="ECO:0000259" key="1">
    <source>
        <dbReference type="PROSITE" id="PS50848"/>
    </source>
</evidence>
<feature type="domain" description="START" evidence="1">
    <location>
        <begin position="87"/>
        <end position="265"/>
    </location>
</feature>
<proteinExistence type="predicted"/>
<dbReference type="InterPro" id="IPR051213">
    <property type="entry name" value="START_lipid_transfer"/>
</dbReference>
<organism evidence="2 3">
    <name type="scientific">Ataeniobius toweri</name>
    <dbReference type="NCBI Taxonomy" id="208326"/>
    <lineage>
        <taxon>Eukaryota</taxon>
        <taxon>Metazoa</taxon>
        <taxon>Chordata</taxon>
        <taxon>Craniata</taxon>
        <taxon>Vertebrata</taxon>
        <taxon>Euteleostomi</taxon>
        <taxon>Actinopterygii</taxon>
        <taxon>Neopterygii</taxon>
        <taxon>Teleostei</taxon>
        <taxon>Neoteleostei</taxon>
        <taxon>Acanthomorphata</taxon>
        <taxon>Ovalentaria</taxon>
        <taxon>Atherinomorphae</taxon>
        <taxon>Cyprinodontiformes</taxon>
        <taxon>Goodeidae</taxon>
        <taxon>Ataeniobius</taxon>
    </lineage>
</organism>
<protein>
    <recommendedName>
        <fullName evidence="1">START domain-containing protein</fullName>
    </recommendedName>
</protein>
<dbReference type="Pfam" id="PF01852">
    <property type="entry name" value="START"/>
    <property type="match status" value="1"/>
</dbReference>
<comment type="caution">
    <text evidence="2">The sequence shown here is derived from an EMBL/GenBank/DDBJ whole genome shotgun (WGS) entry which is preliminary data.</text>
</comment>
<dbReference type="Proteomes" id="UP001345963">
    <property type="component" value="Unassembled WGS sequence"/>
</dbReference>
<evidence type="ECO:0000313" key="2">
    <source>
        <dbReference type="EMBL" id="MED6240547.1"/>
    </source>
</evidence>
<name>A0ABU7AQM4_9TELE</name>
<dbReference type="Gene3D" id="3.30.530.20">
    <property type="match status" value="1"/>
</dbReference>
<reference evidence="2 3" key="1">
    <citation type="submission" date="2021-07" db="EMBL/GenBank/DDBJ databases">
        <authorList>
            <person name="Palmer J.M."/>
        </authorList>
    </citation>
    <scope>NUCLEOTIDE SEQUENCE [LARGE SCALE GENOMIC DNA]</scope>
    <source>
        <strain evidence="2 3">AT_MEX2019</strain>
        <tissue evidence="2">Muscle</tissue>
    </source>
</reference>